<dbReference type="EMBL" id="CAJNOG010000106">
    <property type="protein sequence ID" value="CAF0950612.1"/>
    <property type="molecule type" value="Genomic_DNA"/>
</dbReference>
<name>A0A814D5H7_9BILA</name>
<reference evidence="2" key="1">
    <citation type="submission" date="2021-02" db="EMBL/GenBank/DDBJ databases">
        <authorList>
            <person name="Nowell W R."/>
        </authorList>
    </citation>
    <scope>NUCLEOTIDE SEQUENCE</scope>
</reference>
<evidence type="ECO:0000256" key="1">
    <source>
        <dbReference type="SAM" id="MobiDB-lite"/>
    </source>
</evidence>
<dbReference type="Proteomes" id="UP000663845">
    <property type="component" value="Unassembled WGS sequence"/>
</dbReference>
<comment type="caution">
    <text evidence="2">The sequence shown here is derived from an EMBL/GenBank/DDBJ whole genome shotgun (WGS) entry which is preliminary data.</text>
</comment>
<evidence type="ECO:0000313" key="3">
    <source>
        <dbReference type="Proteomes" id="UP000663845"/>
    </source>
</evidence>
<gene>
    <name evidence="2" type="ORF">JYZ213_LOCUS13272</name>
</gene>
<sequence>MNRLHLLRHDEIIRAFSNGVVSREIPEIPRFPEIGTRLYMNNHQHKNNNHSMKRNIKADSRTKSSVERPTSPIPVLQVATVVFEKNRATIDMKIKQTESDSNPENDTNDKDDDIVYPIGVKDHRPYKIVAQYRRMLGKSTDFIAEPLCIGEDETETAVLGLSSFAEKHGCDLMFTDEDHRFDNSMYRAACGTADLGIIHLLATDAVQTATFCFFMDFDFNNEFQQSTEKVEAFVMDFCHAIAKVLSCDTNNIRVFSISKMGKEKQKSEVKFGVTSLETEKTEQLAEILKIHARSGFSDDKILARVLARDYDYTWKPALQTLKLQASDLAPEFNFDYRPDSTPNQLERGSFSDDKILARVLARDYDYTWKPALQTLKLQASDLAPEFNFDYRPDSTPNQLERGSHPYYLPRGWYRHALRVLHKYEKDPKWLDHSNTQGEWPVVYHGTKSWAVSSITQQGLMTNAVKVDLMRPEAIQQMGVEADRPGLYVATHCEGGAVLYTEPFTVSPLPNKTESFRIVFQCRVKPEKFTVHESPVHEGHAWRYVDANSIRPYGILLKKEE</sequence>
<dbReference type="PANTHER" id="PTHR36649">
    <property type="entry name" value="UBIQUITIN-LIKE DOMAIN-CONTAINING PROTEIN"/>
    <property type="match status" value="1"/>
</dbReference>
<accession>A0A814D5H7</accession>
<protein>
    <submittedName>
        <fullName evidence="2">Uncharacterized protein</fullName>
    </submittedName>
</protein>
<feature type="region of interest" description="Disordered" evidence="1">
    <location>
        <begin position="93"/>
        <end position="115"/>
    </location>
</feature>
<dbReference type="AlphaFoldDB" id="A0A814D5H7"/>
<dbReference type="PANTHER" id="PTHR36649:SF28">
    <property type="entry name" value="UBIQUITIN-LIKE DOMAIN-CONTAINING PROTEIN"/>
    <property type="match status" value="1"/>
</dbReference>
<proteinExistence type="predicted"/>
<evidence type="ECO:0000313" key="2">
    <source>
        <dbReference type="EMBL" id="CAF0950612.1"/>
    </source>
</evidence>
<organism evidence="2 3">
    <name type="scientific">Adineta steineri</name>
    <dbReference type="NCBI Taxonomy" id="433720"/>
    <lineage>
        <taxon>Eukaryota</taxon>
        <taxon>Metazoa</taxon>
        <taxon>Spiralia</taxon>
        <taxon>Gnathifera</taxon>
        <taxon>Rotifera</taxon>
        <taxon>Eurotatoria</taxon>
        <taxon>Bdelloidea</taxon>
        <taxon>Adinetida</taxon>
        <taxon>Adinetidae</taxon>
        <taxon>Adineta</taxon>
    </lineage>
</organism>